<dbReference type="EMBL" id="BMJT01000001">
    <property type="protein sequence ID" value="GGG13387.1"/>
    <property type="molecule type" value="Genomic_DNA"/>
</dbReference>
<dbReference type="Pfam" id="PF00395">
    <property type="entry name" value="SLH"/>
    <property type="match status" value="1"/>
</dbReference>
<feature type="domain" description="SLH" evidence="3">
    <location>
        <begin position="159"/>
        <end position="221"/>
    </location>
</feature>
<keyword evidence="5" id="KW-1185">Reference proteome</keyword>
<reference evidence="4" key="1">
    <citation type="journal article" date="2014" name="Int. J. Syst. Evol. Microbiol.">
        <title>Complete genome sequence of Corynebacterium casei LMG S-19264T (=DSM 44701T), isolated from a smear-ripened cheese.</title>
        <authorList>
            <consortium name="US DOE Joint Genome Institute (JGI-PGF)"/>
            <person name="Walter F."/>
            <person name="Albersmeier A."/>
            <person name="Kalinowski J."/>
            <person name="Ruckert C."/>
        </authorList>
    </citation>
    <scope>NUCLEOTIDE SEQUENCE</scope>
    <source>
        <strain evidence="4">CGMCC 1.15760</strain>
    </source>
</reference>
<dbReference type="PROSITE" id="PS51272">
    <property type="entry name" value="SLH"/>
    <property type="match status" value="1"/>
</dbReference>
<comment type="caution">
    <text evidence="4">The sequence shown here is derived from an EMBL/GenBank/DDBJ whole genome shotgun (WGS) entry which is preliminary data.</text>
</comment>
<dbReference type="Proteomes" id="UP000616608">
    <property type="component" value="Unassembled WGS sequence"/>
</dbReference>
<dbReference type="RefSeq" id="WP_188613396.1">
    <property type="nucleotide sequence ID" value="NZ_BMJT01000001.1"/>
</dbReference>
<proteinExistence type="predicted"/>
<evidence type="ECO:0000256" key="1">
    <source>
        <dbReference type="ARBA" id="ARBA00022729"/>
    </source>
</evidence>
<gene>
    <name evidence="4" type="ORF">GCM10007425_04610</name>
</gene>
<feature type="chain" id="PRO_5037114660" description="SLH domain-containing protein" evidence="2">
    <location>
        <begin position="24"/>
        <end position="226"/>
    </location>
</feature>
<organism evidence="4 5">
    <name type="scientific">Lysinibacillus alkalisoli</name>
    <dbReference type="NCBI Taxonomy" id="1911548"/>
    <lineage>
        <taxon>Bacteria</taxon>
        <taxon>Bacillati</taxon>
        <taxon>Bacillota</taxon>
        <taxon>Bacilli</taxon>
        <taxon>Bacillales</taxon>
        <taxon>Bacillaceae</taxon>
        <taxon>Lysinibacillus</taxon>
    </lineage>
</organism>
<reference evidence="4" key="2">
    <citation type="submission" date="2020-09" db="EMBL/GenBank/DDBJ databases">
        <authorList>
            <person name="Sun Q."/>
            <person name="Zhou Y."/>
        </authorList>
    </citation>
    <scope>NUCLEOTIDE SEQUENCE</scope>
    <source>
        <strain evidence="4">CGMCC 1.15760</strain>
    </source>
</reference>
<accession>A0A917D748</accession>
<dbReference type="AlphaFoldDB" id="A0A917D748"/>
<evidence type="ECO:0000313" key="5">
    <source>
        <dbReference type="Proteomes" id="UP000616608"/>
    </source>
</evidence>
<feature type="signal peptide" evidence="2">
    <location>
        <begin position="1"/>
        <end position="23"/>
    </location>
</feature>
<protein>
    <recommendedName>
        <fullName evidence="3">SLH domain-containing protein</fullName>
    </recommendedName>
</protein>
<name>A0A917D748_9BACI</name>
<dbReference type="InterPro" id="IPR001119">
    <property type="entry name" value="SLH_dom"/>
</dbReference>
<sequence length="226" mass="25067">MKRMSKVALLASALWFGAVNVQAASFTDIQNLHKDTQSEIHKAVEIGYFKDGQSFNPTQQLKRSHATLTIARAIAGGSSIEHLRQYVDLHHLMANKTPFVDVPISFRAGTASQQELFYASLIVKDIGAFTNPYLNPNGVLTRKQMAKVLVESFDLEAGNETIILHDVQDAETKHYTQILASLEITKPVNGYFKPGNPVNRAQMASFLVRTYHTMQPVGEIPNVGIE</sequence>
<keyword evidence="1 2" id="KW-0732">Signal</keyword>
<evidence type="ECO:0000259" key="3">
    <source>
        <dbReference type="PROSITE" id="PS51272"/>
    </source>
</evidence>
<evidence type="ECO:0000313" key="4">
    <source>
        <dbReference type="EMBL" id="GGG13387.1"/>
    </source>
</evidence>
<evidence type="ECO:0000256" key="2">
    <source>
        <dbReference type="SAM" id="SignalP"/>
    </source>
</evidence>